<sequence>MALGELLDMLLPLLLAWAWKLRTAGQLLDVLVFGAPLTLEMLLAFELLSHESISDVGLPEGKERAARQGGGVRVPMWCLRRLSQPGPSRTVMTQQEQVEMEGGWKGDKLDIRVQLGISITMFIKCKEAKAHQDKRLPGLRFTDVQLRAIDKKLEEEQMQKQWLRRRLSLEGHIYNA</sequence>
<dbReference type="EMBL" id="JADNYJ010000090">
    <property type="protein sequence ID" value="KAF8887429.1"/>
    <property type="molecule type" value="Genomic_DNA"/>
</dbReference>
<evidence type="ECO:0000313" key="2">
    <source>
        <dbReference type="Proteomes" id="UP000724874"/>
    </source>
</evidence>
<evidence type="ECO:0000313" key="1">
    <source>
        <dbReference type="EMBL" id="KAF8887429.1"/>
    </source>
</evidence>
<proteinExistence type="predicted"/>
<gene>
    <name evidence="1" type="ORF">CPB84DRAFT_1749717</name>
</gene>
<reference evidence="1" key="1">
    <citation type="submission" date="2020-11" db="EMBL/GenBank/DDBJ databases">
        <authorList>
            <consortium name="DOE Joint Genome Institute"/>
            <person name="Ahrendt S."/>
            <person name="Riley R."/>
            <person name="Andreopoulos W."/>
            <person name="LaButti K."/>
            <person name="Pangilinan J."/>
            <person name="Ruiz-duenas F.J."/>
            <person name="Barrasa J.M."/>
            <person name="Sanchez-Garcia M."/>
            <person name="Camarero S."/>
            <person name="Miyauchi S."/>
            <person name="Serrano A."/>
            <person name="Linde D."/>
            <person name="Babiker R."/>
            <person name="Drula E."/>
            <person name="Ayuso-Fernandez I."/>
            <person name="Pacheco R."/>
            <person name="Padilla G."/>
            <person name="Ferreira P."/>
            <person name="Barriuso J."/>
            <person name="Kellner H."/>
            <person name="Castanera R."/>
            <person name="Alfaro M."/>
            <person name="Ramirez L."/>
            <person name="Pisabarro A.G."/>
            <person name="Kuo A."/>
            <person name="Tritt A."/>
            <person name="Lipzen A."/>
            <person name="He G."/>
            <person name="Yan M."/>
            <person name="Ng V."/>
            <person name="Cullen D."/>
            <person name="Martin F."/>
            <person name="Rosso M.-N."/>
            <person name="Henrissat B."/>
            <person name="Hibbett D."/>
            <person name="Martinez A.T."/>
            <person name="Grigoriev I.V."/>
        </authorList>
    </citation>
    <scope>NUCLEOTIDE SEQUENCE</scope>
    <source>
        <strain evidence="1">AH 44721</strain>
    </source>
</reference>
<accession>A0A9P5TK46</accession>
<keyword evidence="2" id="KW-1185">Reference proteome</keyword>
<organism evidence="1 2">
    <name type="scientific">Gymnopilus junonius</name>
    <name type="common">Spectacular rustgill mushroom</name>
    <name type="synonym">Gymnopilus spectabilis subsp. junonius</name>
    <dbReference type="NCBI Taxonomy" id="109634"/>
    <lineage>
        <taxon>Eukaryota</taxon>
        <taxon>Fungi</taxon>
        <taxon>Dikarya</taxon>
        <taxon>Basidiomycota</taxon>
        <taxon>Agaricomycotina</taxon>
        <taxon>Agaricomycetes</taxon>
        <taxon>Agaricomycetidae</taxon>
        <taxon>Agaricales</taxon>
        <taxon>Agaricineae</taxon>
        <taxon>Hymenogastraceae</taxon>
        <taxon>Gymnopilus</taxon>
    </lineage>
</organism>
<name>A0A9P5TK46_GYMJU</name>
<dbReference type="Proteomes" id="UP000724874">
    <property type="component" value="Unassembled WGS sequence"/>
</dbReference>
<dbReference type="AlphaFoldDB" id="A0A9P5TK46"/>
<protein>
    <submittedName>
        <fullName evidence="1">Uncharacterized protein</fullName>
    </submittedName>
</protein>
<comment type="caution">
    <text evidence="1">The sequence shown here is derived from an EMBL/GenBank/DDBJ whole genome shotgun (WGS) entry which is preliminary data.</text>
</comment>